<comment type="similarity">
    <text evidence="2">In the N-terminal section; belongs to the PMEI family.</text>
</comment>
<keyword evidence="5" id="KW-0063">Aspartyl esterase</keyword>
<dbReference type="SUPFAM" id="SSF101148">
    <property type="entry name" value="Plant invertase/pectin methylesterase inhibitor"/>
    <property type="match status" value="1"/>
</dbReference>
<evidence type="ECO:0000313" key="9">
    <source>
        <dbReference type="Proteomes" id="UP000824890"/>
    </source>
</evidence>
<sequence length="281" mass="31535">MERTLDCALKAKNDTYSQFDSEQLKNGAWEYCMELYDRTIHRLNQSVSCPEDVCSRSDVHAWLSTALTNLETCREGMSELCLSSDSLQGIIIDVTNALAISKTIVTGDRSKGRGFSTFKSATYLDNFQISYCITLRSDSDRSVYYRCSIQGYQDTLYVHSGRQFFRECNIYDTVDFIFGNAAAVFQNCSILTLLTSMGLICYDGGTFLGPLIEPKGWMDWGNQTALTTLNSGPGSSTTNRVNWTGFHVISDIEEARQFTLHNFIDAASWFPSAKVPFSTHL</sequence>
<dbReference type="Gene3D" id="1.20.140.40">
    <property type="entry name" value="Invertase/pectin methylesterase inhibitor family protein"/>
    <property type="match status" value="1"/>
</dbReference>
<evidence type="ECO:0000256" key="3">
    <source>
        <dbReference type="ARBA" id="ARBA00007786"/>
    </source>
</evidence>
<dbReference type="Proteomes" id="UP000824890">
    <property type="component" value="Unassembled WGS sequence"/>
</dbReference>
<evidence type="ECO:0000256" key="4">
    <source>
        <dbReference type="ARBA" id="ARBA00022801"/>
    </source>
</evidence>
<protein>
    <recommendedName>
        <fullName evidence="10">Pectinesterase</fullName>
    </recommendedName>
</protein>
<feature type="domain" description="Pectinesterase catalytic" evidence="6">
    <location>
        <begin position="207"/>
        <end position="266"/>
    </location>
</feature>
<comment type="pathway">
    <text evidence="1">Glycan metabolism; pectin degradation; 2-dehydro-3-deoxy-D-gluconate from pectin: step 1/5.</text>
</comment>
<evidence type="ECO:0000259" key="7">
    <source>
        <dbReference type="Pfam" id="PF04043"/>
    </source>
</evidence>
<evidence type="ECO:0000256" key="2">
    <source>
        <dbReference type="ARBA" id="ARBA00006027"/>
    </source>
</evidence>
<organism evidence="8 9">
    <name type="scientific">Brassica napus</name>
    <name type="common">Rape</name>
    <dbReference type="NCBI Taxonomy" id="3708"/>
    <lineage>
        <taxon>Eukaryota</taxon>
        <taxon>Viridiplantae</taxon>
        <taxon>Streptophyta</taxon>
        <taxon>Embryophyta</taxon>
        <taxon>Tracheophyta</taxon>
        <taxon>Spermatophyta</taxon>
        <taxon>Magnoliopsida</taxon>
        <taxon>eudicotyledons</taxon>
        <taxon>Gunneridae</taxon>
        <taxon>Pentapetalae</taxon>
        <taxon>rosids</taxon>
        <taxon>malvids</taxon>
        <taxon>Brassicales</taxon>
        <taxon>Brassicaceae</taxon>
        <taxon>Brassiceae</taxon>
        <taxon>Brassica</taxon>
    </lineage>
</organism>
<name>A0ABQ7XIE1_BRANA</name>
<keyword evidence="4" id="KW-0378">Hydrolase</keyword>
<feature type="domain" description="Pectinesterase inhibitor" evidence="7">
    <location>
        <begin position="20"/>
        <end position="81"/>
    </location>
</feature>
<dbReference type="Pfam" id="PF04043">
    <property type="entry name" value="PMEI"/>
    <property type="match status" value="1"/>
</dbReference>
<proteinExistence type="inferred from homology"/>
<reference evidence="8 9" key="1">
    <citation type="submission" date="2021-05" db="EMBL/GenBank/DDBJ databases">
        <title>Genome Assembly of Synthetic Allotetraploid Brassica napus Reveals Homoeologous Exchanges between Subgenomes.</title>
        <authorList>
            <person name="Davis J.T."/>
        </authorList>
    </citation>
    <scope>NUCLEOTIDE SEQUENCE [LARGE SCALE GENOMIC DNA]</scope>
    <source>
        <strain evidence="9">cv. Da-Ae</strain>
        <tissue evidence="8">Seedling</tissue>
    </source>
</reference>
<dbReference type="InterPro" id="IPR011050">
    <property type="entry name" value="Pectin_lyase_fold/virulence"/>
</dbReference>
<feature type="domain" description="Pectinesterase catalytic" evidence="6">
    <location>
        <begin position="132"/>
        <end position="192"/>
    </location>
</feature>
<evidence type="ECO:0000259" key="6">
    <source>
        <dbReference type="Pfam" id="PF01095"/>
    </source>
</evidence>
<dbReference type="PANTHER" id="PTHR31707">
    <property type="entry name" value="PECTINESTERASE"/>
    <property type="match status" value="1"/>
</dbReference>
<accession>A0ABQ7XIE1</accession>
<evidence type="ECO:0000256" key="1">
    <source>
        <dbReference type="ARBA" id="ARBA00005184"/>
    </source>
</evidence>
<comment type="similarity">
    <text evidence="3">In the C-terminal section; belongs to the pectinesterase family.</text>
</comment>
<dbReference type="EMBL" id="JAGKQM010000019">
    <property type="protein sequence ID" value="KAH0855739.1"/>
    <property type="molecule type" value="Genomic_DNA"/>
</dbReference>
<evidence type="ECO:0000313" key="8">
    <source>
        <dbReference type="EMBL" id="KAH0855739.1"/>
    </source>
</evidence>
<dbReference type="InterPro" id="IPR006501">
    <property type="entry name" value="Pectinesterase_inhib_dom"/>
</dbReference>
<comment type="caution">
    <text evidence="8">The sequence shown here is derived from an EMBL/GenBank/DDBJ whole genome shotgun (WGS) entry which is preliminary data.</text>
</comment>
<dbReference type="InterPro" id="IPR000070">
    <property type="entry name" value="Pectinesterase_cat"/>
</dbReference>
<dbReference type="InterPro" id="IPR035513">
    <property type="entry name" value="Invertase/methylesterase_inhib"/>
</dbReference>
<dbReference type="Gene3D" id="2.160.20.10">
    <property type="entry name" value="Single-stranded right-handed beta-helix, Pectin lyase-like"/>
    <property type="match status" value="2"/>
</dbReference>
<dbReference type="CDD" id="cd15798">
    <property type="entry name" value="PMEI-like_3"/>
    <property type="match status" value="1"/>
</dbReference>
<gene>
    <name evidence="8" type="ORF">HID58_084000</name>
</gene>
<dbReference type="SUPFAM" id="SSF51126">
    <property type="entry name" value="Pectin lyase-like"/>
    <property type="match status" value="1"/>
</dbReference>
<evidence type="ECO:0000256" key="5">
    <source>
        <dbReference type="ARBA" id="ARBA00023085"/>
    </source>
</evidence>
<dbReference type="Pfam" id="PF01095">
    <property type="entry name" value="Pectinesterase"/>
    <property type="match status" value="2"/>
</dbReference>
<dbReference type="InterPro" id="IPR012334">
    <property type="entry name" value="Pectin_lyas_fold"/>
</dbReference>
<keyword evidence="9" id="KW-1185">Reference proteome</keyword>
<evidence type="ECO:0008006" key="10">
    <source>
        <dbReference type="Google" id="ProtNLM"/>
    </source>
</evidence>